<proteinExistence type="predicted"/>
<evidence type="ECO:0000259" key="2">
    <source>
        <dbReference type="Pfam" id="PF07331"/>
    </source>
</evidence>
<evidence type="ECO:0000313" key="4">
    <source>
        <dbReference type="Proteomes" id="UP000019113"/>
    </source>
</evidence>
<sequence>MNRGEPLAHLILNGCLALLFTALFLQAGNLPSSMWEPLGSGSFPRLVLAILVVINLAIMVKELRRFRALPAGKPGMVSEWIKRHRLAFGVLALLAVYILCVPWLGFALASLGFVLAGQWLLGARTPRSLAIALVIALCFSFGIDLLFREVFVISLPRGLLG</sequence>
<keyword evidence="4" id="KW-1185">Reference proteome</keyword>
<gene>
    <name evidence="3" type="ORF">BJB45_05230</name>
</gene>
<reference evidence="3 4" key="1">
    <citation type="submission" date="2013-08" db="EMBL/GenBank/DDBJ databases">
        <title>draft genome of Halomonas huanghegensis, strain BJGMM-B45T.</title>
        <authorList>
            <person name="Miao C."/>
            <person name="Wan Y."/>
            <person name="Jin W."/>
        </authorList>
    </citation>
    <scope>NUCLEOTIDE SEQUENCE [LARGE SCALE GENOMIC DNA]</scope>
    <source>
        <strain evidence="3 4">BJGMM-B45</strain>
    </source>
</reference>
<accession>W1N5S8</accession>
<evidence type="ECO:0000313" key="3">
    <source>
        <dbReference type="EMBL" id="ERL50531.1"/>
    </source>
</evidence>
<dbReference type="Proteomes" id="UP000019113">
    <property type="component" value="Unassembled WGS sequence"/>
</dbReference>
<feature type="transmembrane region" description="Helical" evidence="1">
    <location>
        <begin position="7"/>
        <end position="27"/>
    </location>
</feature>
<feature type="transmembrane region" description="Helical" evidence="1">
    <location>
        <begin position="86"/>
        <end position="116"/>
    </location>
</feature>
<keyword evidence="1" id="KW-0812">Transmembrane</keyword>
<feature type="transmembrane region" description="Helical" evidence="1">
    <location>
        <begin position="128"/>
        <end position="147"/>
    </location>
</feature>
<organism evidence="3 4">
    <name type="scientific">Halomonas huangheensis</name>
    <dbReference type="NCBI Taxonomy" id="1178482"/>
    <lineage>
        <taxon>Bacteria</taxon>
        <taxon>Pseudomonadati</taxon>
        <taxon>Pseudomonadota</taxon>
        <taxon>Gammaproteobacteria</taxon>
        <taxon>Oceanospirillales</taxon>
        <taxon>Halomonadaceae</taxon>
        <taxon>Halomonas</taxon>
    </lineage>
</organism>
<dbReference type="Pfam" id="PF07331">
    <property type="entry name" value="TctB"/>
    <property type="match status" value="1"/>
</dbReference>
<dbReference type="AlphaFoldDB" id="W1N5S8"/>
<dbReference type="PATRIC" id="fig|1178482.3.peg.3635"/>
<name>W1N5S8_9GAMM</name>
<dbReference type="STRING" id="1178482.AR456_06620"/>
<dbReference type="EMBL" id="AVBC01000039">
    <property type="protein sequence ID" value="ERL50531.1"/>
    <property type="molecule type" value="Genomic_DNA"/>
</dbReference>
<protein>
    <recommendedName>
        <fullName evidence="2">DUF1468 domain-containing protein</fullName>
    </recommendedName>
</protein>
<dbReference type="KEGG" id="hhu:AR456_06620"/>
<comment type="caution">
    <text evidence="3">The sequence shown here is derived from an EMBL/GenBank/DDBJ whole genome shotgun (WGS) entry which is preliminary data.</text>
</comment>
<feature type="transmembrane region" description="Helical" evidence="1">
    <location>
        <begin position="42"/>
        <end position="60"/>
    </location>
</feature>
<evidence type="ECO:0000256" key="1">
    <source>
        <dbReference type="SAM" id="Phobius"/>
    </source>
</evidence>
<keyword evidence="1" id="KW-1133">Transmembrane helix</keyword>
<dbReference type="eggNOG" id="ENOG50330EX">
    <property type="taxonomic scope" value="Bacteria"/>
</dbReference>
<feature type="domain" description="DUF1468" evidence="2">
    <location>
        <begin position="16"/>
        <end position="156"/>
    </location>
</feature>
<dbReference type="InterPro" id="IPR009936">
    <property type="entry name" value="DUF1468"/>
</dbReference>
<keyword evidence="1" id="KW-0472">Membrane</keyword>